<gene>
    <name evidence="5" type="ORF">SAMN05444339_101678</name>
</gene>
<organism evidence="5 6">
    <name type="scientific">Loktanella atrilutea</name>
    <dbReference type="NCBI Taxonomy" id="366533"/>
    <lineage>
        <taxon>Bacteria</taxon>
        <taxon>Pseudomonadati</taxon>
        <taxon>Pseudomonadota</taxon>
        <taxon>Alphaproteobacteria</taxon>
        <taxon>Rhodobacterales</taxon>
        <taxon>Roseobacteraceae</taxon>
        <taxon>Loktanella</taxon>
    </lineage>
</organism>
<name>A0A1M4UCJ6_LOKAT</name>
<evidence type="ECO:0000256" key="1">
    <source>
        <dbReference type="ARBA" id="ARBA00004418"/>
    </source>
</evidence>
<dbReference type="Gene3D" id="3.10.105.10">
    <property type="entry name" value="Dipeptide-binding Protein, Domain 3"/>
    <property type="match status" value="1"/>
</dbReference>
<dbReference type="PIRSF" id="PIRSF002741">
    <property type="entry name" value="MppA"/>
    <property type="match status" value="1"/>
</dbReference>
<dbReference type="Proteomes" id="UP000183987">
    <property type="component" value="Unassembled WGS sequence"/>
</dbReference>
<comment type="subcellular location">
    <subcellularLocation>
        <location evidence="1">Periplasm</location>
    </subcellularLocation>
</comment>
<evidence type="ECO:0000256" key="3">
    <source>
        <dbReference type="ARBA" id="ARBA00022729"/>
    </source>
</evidence>
<dbReference type="GO" id="GO:0030288">
    <property type="term" value="C:outer membrane-bounded periplasmic space"/>
    <property type="evidence" value="ECO:0007669"/>
    <property type="project" value="TreeGrafter"/>
</dbReference>
<evidence type="ECO:0000313" key="6">
    <source>
        <dbReference type="Proteomes" id="UP000183987"/>
    </source>
</evidence>
<dbReference type="GO" id="GO:0015833">
    <property type="term" value="P:peptide transport"/>
    <property type="evidence" value="ECO:0007669"/>
    <property type="project" value="TreeGrafter"/>
</dbReference>
<dbReference type="Pfam" id="PF00496">
    <property type="entry name" value="SBP_bac_5"/>
    <property type="match status" value="1"/>
</dbReference>
<dbReference type="GO" id="GO:1904680">
    <property type="term" value="F:peptide transmembrane transporter activity"/>
    <property type="evidence" value="ECO:0007669"/>
    <property type="project" value="TreeGrafter"/>
</dbReference>
<reference evidence="6" key="1">
    <citation type="submission" date="2016-11" db="EMBL/GenBank/DDBJ databases">
        <authorList>
            <person name="Varghese N."/>
            <person name="Submissions S."/>
        </authorList>
    </citation>
    <scope>NUCLEOTIDE SEQUENCE [LARGE SCALE GENOMIC DNA]</scope>
    <source>
        <strain evidence="6">DSM 29326</strain>
    </source>
</reference>
<dbReference type="Gene3D" id="3.40.190.10">
    <property type="entry name" value="Periplasmic binding protein-like II"/>
    <property type="match status" value="1"/>
</dbReference>
<accession>A0A1M4UCJ6</accession>
<protein>
    <submittedName>
        <fullName evidence="5">Peptide/nickel transport system substrate-binding protein</fullName>
    </submittedName>
</protein>
<keyword evidence="3" id="KW-0732">Signal</keyword>
<dbReference type="InterPro" id="IPR000914">
    <property type="entry name" value="SBP_5_dom"/>
</dbReference>
<dbReference type="InterPro" id="IPR039424">
    <property type="entry name" value="SBP_5"/>
</dbReference>
<dbReference type="GO" id="GO:0042884">
    <property type="term" value="P:microcin transport"/>
    <property type="evidence" value="ECO:0007669"/>
    <property type="project" value="TreeGrafter"/>
</dbReference>
<dbReference type="SUPFAM" id="SSF53850">
    <property type="entry name" value="Periplasmic binding protein-like II"/>
    <property type="match status" value="1"/>
</dbReference>
<dbReference type="InterPro" id="IPR030678">
    <property type="entry name" value="Peptide/Ni-bd"/>
</dbReference>
<dbReference type="CDD" id="cd08497">
    <property type="entry name" value="MbnE-like"/>
    <property type="match status" value="1"/>
</dbReference>
<keyword evidence="6" id="KW-1185">Reference proteome</keyword>
<evidence type="ECO:0000256" key="2">
    <source>
        <dbReference type="ARBA" id="ARBA00005695"/>
    </source>
</evidence>
<comment type="similarity">
    <text evidence="2">Belongs to the bacterial solute-binding protein 5 family.</text>
</comment>
<dbReference type="AlphaFoldDB" id="A0A1M4UCJ6"/>
<dbReference type="GO" id="GO:0043190">
    <property type="term" value="C:ATP-binding cassette (ABC) transporter complex"/>
    <property type="evidence" value="ECO:0007669"/>
    <property type="project" value="InterPro"/>
</dbReference>
<dbReference type="EMBL" id="FQUE01000001">
    <property type="protein sequence ID" value="SHE54571.1"/>
    <property type="molecule type" value="Genomic_DNA"/>
</dbReference>
<dbReference type="STRING" id="366533.SAMN05444339_101678"/>
<sequence>MKNLETFFSFTGNNQTDRDTTAMTFPPRPRLRPLLLAAGLCLPAGMAPAEPQHGIAMYGEPALSADFTALPYANPDATTGGRIVTAEVGSFDSLNPYVLKGSVPWQLRFLIGESLMVRSLDEPFTEYAQLAQSVETGPNREWVEYVLNPEARFSDGTPVTAEDVIWSFETLGTQGNGRYRGFWEKVEKIEETAPGTVRLTFNTADRELVMLAGLRPILKKAQWDGVDFAQSGLDMVPITTGPYVIDDFEAGRFVSLKRNPDYWGADLPTENGLHNLDEVRIEFFADETAAFEAFKTGEVNSNREFNVARWDSQYDFPAVQSGAVVKSVLPQQLPSGMTGFVMNTRHDQFSDWRVRDAMLHVFNFEFINEAMTGSAQPRITSYWSNSPLAMDPGPATGRVAEMLAPFAADLIPGTLDGYSLPVGDGTERNRTGTRAALKQMEAAGWTVQDGVMKNAAGQPFTFNILLQSGGSENQSIVDMFVESLARIGVRATVEVTDPAQYKARTDQLDFDMTYSRLALSLSPGNEQYLYFGSAMADTPGTRNLMGVKSPAVDALIGQLLTVTAQEDFVASVKALDRVLTAGRYYIPIYQWNVSRLAHAKQLKYPDVIPVFGDSPGWQPDVWWWEE</sequence>
<dbReference type="PANTHER" id="PTHR30290:SF64">
    <property type="entry name" value="ABC TRANSPORTER PERIPLASMIC BINDING PROTEIN"/>
    <property type="match status" value="1"/>
</dbReference>
<evidence type="ECO:0000313" key="5">
    <source>
        <dbReference type="EMBL" id="SHE54571.1"/>
    </source>
</evidence>
<dbReference type="PANTHER" id="PTHR30290">
    <property type="entry name" value="PERIPLASMIC BINDING COMPONENT OF ABC TRANSPORTER"/>
    <property type="match status" value="1"/>
</dbReference>
<feature type="domain" description="Solute-binding protein family 5" evidence="4">
    <location>
        <begin position="128"/>
        <end position="531"/>
    </location>
</feature>
<proteinExistence type="inferred from homology"/>
<evidence type="ECO:0000259" key="4">
    <source>
        <dbReference type="Pfam" id="PF00496"/>
    </source>
</evidence>